<gene>
    <name evidence="6" type="primary">LOC120277580</name>
</gene>
<feature type="chain" id="PRO_5044327895" evidence="3">
    <location>
        <begin position="22"/>
        <end position="141"/>
    </location>
</feature>
<sequence length="141" mass="15585">MFQISLFFFLSFCILTPPTPATPLSFKIDSNDPNISNNITTKSDAFINKGIQLTKDGHYDDISNSIGRAFYKEPMFLWDRQTRELTNFTTHFSFQIVTTSGSDADGLAFFLSPDLSDAPNNSAGGSLGLVSHLDDDDDVCQ</sequence>
<dbReference type="GO" id="GO:0030246">
    <property type="term" value="F:carbohydrate binding"/>
    <property type="evidence" value="ECO:0007669"/>
    <property type="project" value="UniProtKB-KW"/>
</dbReference>
<feature type="domain" description="Legume lectin" evidence="4">
    <location>
        <begin position="25"/>
        <end position="134"/>
    </location>
</feature>
<evidence type="ECO:0000256" key="2">
    <source>
        <dbReference type="ARBA" id="ARBA00022734"/>
    </source>
</evidence>
<evidence type="ECO:0000313" key="5">
    <source>
        <dbReference type="Proteomes" id="UP001515500"/>
    </source>
</evidence>
<evidence type="ECO:0000259" key="4">
    <source>
        <dbReference type="Pfam" id="PF00139"/>
    </source>
</evidence>
<keyword evidence="2" id="KW-0430">Lectin</keyword>
<evidence type="ECO:0000256" key="3">
    <source>
        <dbReference type="SAM" id="SignalP"/>
    </source>
</evidence>
<reference evidence="6" key="1">
    <citation type="submission" date="2025-08" db="UniProtKB">
        <authorList>
            <consortium name="RefSeq"/>
        </authorList>
    </citation>
    <scope>IDENTIFICATION</scope>
</reference>
<comment type="similarity">
    <text evidence="1">Belongs to the leguminous lectin family.</text>
</comment>
<dbReference type="PANTHER" id="PTHR32401:SF47">
    <property type="entry name" value="LEGUME LECTIN DOMAIN-CONTAINING PROTEIN"/>
    <property type="match status" value="1"/>
</dbReference>
<organism evidence="5 6">
    <name type="scientific">Dioscorea cayennensis subsp. rotundata</name>
    <name type="common">White Guinea yam</name>
    <name type="synonym">Dioscorea rotundata</name>
    <dbReference type="NCBI Taxonomy" id="55577"/>
    <lineage>
        <taxon>Eukaryota</taxon>
        <taxon>Viridiplantae</taxon>
        <taxon>Streptophyta</taxon>
        <taxon>Embryophyta</taxon>
        <taxon>Tracheophyta</taxon>
        <taxon>Spermatophyta</taxon>
        <taxon>Magnoliopsida</taxon>
        <taxon>Liliopsida</taxon>
        <taxon>Dioscoreales</taxon>
        <taxon>Dioscoreaceae</taxon>
        <taxon>Dioscorea</taxon>
    </lineage>
</organism>
<dbReference type="InterPro" id="IPR050258">
    <property type="entry name" value="Leguminous_Lectin"/>
</dbReference>
<dbReference type="InterPro" id="IPR013320">
    <property type="entry name" value="ConA-like_dom_sf"/>
</dbReference>
<dbReference type="SUPFAM" id="SSF49899">
    <property type="entry name" value="Concanavalin A-like lectins/glucanases"/>
    <property type="match status" value="1"/>
</dbReference>
<dbReference type="AlphaFoldDB" id="A0AB40CLE2"/>
<evidence type="ECO:0000313" key="6">
    <source>
        <dbReference type="RefSeq" id="XP_039140372.1"/>
    </source>
</evidence>
<accession>A0AB40CLE2</accession>
<dbReference type="PANTHER" id="PTHR32401">
    <property type="entry name" value="CONCANAVALIN A-LIKE LECTIN FAMILY PROTEIN"/>
    <property type="match status" value="1"/>
</dbReference>
<keyword evidence="3" id="KW-0732">Signal</keyword>
<keyword evidence="5" id="KW-1185">Reference proteome</keyword>
<dbReference type="Proteomes" id="UP001515500">
    <property type="component" value="Chromosome 15"/>
</dbReference>
<evidence type="ECO:0000256" key="1">
    <source>
        <dbReference type="ARBA" id="ARBA00007606"/>
    </source>
</evidence>
<protein>
    <submittedName>
        <fullName evidence="6">Alpha-methyl-mannoside-specific lectin-like</fullName>
    </submittedName>
</protein>
<proteinExistence type="inferred from homology"/>
<dbReference type="Pfam" id="PF00139">
    <property type="entry name" value="Lectin_legB"/>
    <property type="match status" value="1"/>
</dbReference>
<dbReference type="RefSeq" id="XP_039140372.1">
    <property type="nucleotide sequence ID" value="XM_039284438.1"/>
</dbReference>
<dbReference type="InterPro" id="IPR001220">
    <property type="entry name" value="Legume_lectin_dom"/>
</dbReference>
<dbReference type="Gene3D" id="2.60.120.200">
    <property type="match status" value="1"/>
</dbReference>
<dbReference type="GeneID" id="120277580"/>
<name>A0AB40CLE2_DIOCR</name>
<feature type="signal peptide" evidence="3">
    <location>
        <begin position="1"/>
        <end position="21"/>
    </location>
</feature>